<dbReference type="EMBL" id="BART01010137">
    <property type="protein sequence ID" value="GAG85608.1"/>
    <property type="molecule type" value="Genomic_DNA"/>
</dbReference>
<sequence>MEQDMTLKKRKITKKQLRYVENFVVTQLKKVDLKPWQNSCKSLAPPNYDTTTRSKWFEENKFRADVGRKVVEFVEKMVTTLREVDILSTIRVSELKSYREVNASRSSIYCDDTISHRVYTN</sequence>
<comment type="caution">
    <text evidence="1">The sequence shown here is derived from an EMBL/GenBank/DDBJ whole genome shotgun (WGS) entry which is preliminary data.</text>
</comment>
<organism evidence="1">
    <name type="scientific">marine sediment metagenome</name>
    <dbReference type="NCBI Taxonomy" id="412755"/>
    <lineage>
        <taxon>unclassified sequences</taxon>
        <taxon>metagenomes</taxon>
        <taxon>ecological metagenomes</taxon>
    </lineage>
</organism>
<reference evidence="1" key="1">
    <citation type="journal article" date="2014" name="Front. Microbiol.">
        <title>High frequency of phylogenetically diverse reductive dehalogenase-homologous genes in deep subseafloor sedimentary metagenomes.</title>
        <authorList>
            <person name="Kawai M."/>
            <person name="Futagami T."/>
            <person name="Toyoda A."/>
            <person name="Takaki Y."/>
            <person name="Nishi S."/>
            <person name="Hori S."/>
            <person name="Arai W."/>
            <person name="Tsubouchi T."/>
            <person name="Morono Y."/>
            <person name="Uchiyama I."/>
            <person name="Ito T."/>
            <person name="Fujiyama A."/>
            <person name="Inagaki F."/>
            <person name="Takami H."/>
        </authorList>
    </citation>
    <scope>NUCLEOTIDE SEQUENCE</scope>
    <source>
        <strain evidence="1">Expedition CK06-06</strain>
    </source>
</reference>
<protein>
    <submittedName>
        <fullName evidence="1">Uncharacterized protein</fullName>
    </submittedName>
</protein>
<proteinExistence type="predicted"/>
<dbReference type="AlphaFoldDB" id="X1BNG4"/>
<gene>
    <name evidence="1" type="ORF">S01H4_22198</name>
</gene>
<accession>X1BNG4</accession>
<evidence type="ECO:0000313" key="1">
    <source>
        <dbReference type="EMBL" id="GAG85608.1"/>
    </source>
</evidence>
<name>X1BNG4_9ZZZZ</name>